<reference evidence="1" key="1">
    <citation type="journal article" date="2020" name="Biotechnol. Biofuels">
        <title>New insights from the biogas microbiome by comprehensive genome-resolved metagenomics of nearly 1600 species originating from multiple anaerobic digesters.</title>
        <authorList>
            <person name="Campanaro S."/>
            <person name="Treu L."/>
            <person name="Rodriguez-R L.M."/>
            <person name="Kovalovszki A."/>
            <person name="Ziels R.M."/>
            <person name="Maus I."/>
            <person name="Zhu X."/>
            <person name="Kougias P.G."/>
            <person name="Basile A."/>
            <person name="Luo G."/>
            <person name="Schluter A."/>
            <person name="Konstantinidis K.T."/>
            <person name="Angelidaki I."/>
        </authorList>
    </citation>
    <scope>NUCLEOTIDE SEQUENCE</scope>
    <source>
        <strain evidence="1">AS06rmzACSIP_7</strain>
    </source>
</reference>
<proteinExistence type="predicted"/>
<evidence type="ECO:0000313" key="2">
    <source>
        <dbReference type="Proteomes" id="UP000777265"/>
    </source>
</evidence>
<dbReference type="EMBL" id="JAAYEE010000167">
    <property type="protein sequence ID" value="NLW35770.1"/>
    <property type="molecule type" value="Genomic_DNA"/>
</dbReference>
<name>A0A351U1E7_9BACT</name>
<reference evidence="1" key="2">
    <citation type="submission" date="2020-01" db="EMBL/GenBank/DDBJ databases">
        <authorList>
            <person name="Campanaro S."/>
        </authorList>
    </citation>
    <scope>NUCLEOTIDE SEQUENCE</scope>
    <source>
        <strain evidence="1">AS06rmzACSIP_7</strain>
    </source>
</reference>
<dbReference type="AlphaFoldDB" id="A0A351U1E7"/>
<dbReference type="Proteomes" id="UP000777265">
    <property type="component" value="Unassembled WGS sequence"/>
</dbReference>
<comment type="caution">
    <text evidence="1">The sequence shown here is derived from an EMBL/GenBank/DDBJ whole genome shotgun (WGS) entry which is preliminary data.</text>
</comment>
<sequence>MMHILKKLKESGDLASFVIGGAPNNPIDGKVLEVKTDSVIIETAVDGTKYRYLMHPDNVVIVERK</sequence>
<accession>A0A351U1E7</accession>
<dbReference type="STRING" id="909663.GCA_000512235_00048"/>
<protein>
    <submittedName>
        <fullName evidence="1">Uncharacterized protein</fullName>
    </submittedName>
</protein>
<organism evidence="1 2">
    <name type="scientific">Syntrophorhabdus aromaticivorans</name>
    <dbReference type="NCBI Taxonomy" id="328301"/>
    <lineage>
        <taxon>Bacteria</taxon>
        <taxon>Pseudomonadati</taxon>
        <taxon>Thermodesulfobacteriota</taxon>
        <taxon>Syntrophorhabdia</taxon>
        <taxon>Syntrophorhabdales</taxon>
        <taxon>Syntrophorhabdaceae</taxon>
        <taxon>Syntrophorhabdus</taxon>
    </lineage>
</organism>
<evidence type="ECO:0000313" key="1">
    <source>
        <dbReference type="EMBL" id="NLW35770.1"/>
    </source>
</evidence>
<gene>
    <name evidence="1" type="ORF">GXY80_09860</name>
</gene>